<evidence type="ECO:0000313" key="6">
    <source>
        <dbReference type="EMBL" id="SNR16806.1"/>
    </source>
</evidence>
<sequence length="1350" mass="147704">MKNKLLLLFIGCFTTLFSQNVSIPDPIFKSSLTNNSSINTNNDSEISVTEAEAFTGKISVSTLVTNLQGIEAFTNITEIESLSNRRITSINVTKNTKLKVLNLQSARGLTSLDISKNLELTHLNCRLTSITSLDVSKNKALKVLNTRQNSDLVNLNISNSLALEELYCGFNSLGSLDVSKHIKLKKLECSGNGLTSLNVSKNTDLIELDCRRNDLARIDLSKNTLLQKLDCSENNLLGLDISKNLGLIDLDCGINADLKKIDVSKHTNLTKLNVGFASLSTLDVTKNTALIDLNCRNNDLRSLNVSKNTNLITLNCQSNLLVTVDVSKNILLKELFSSHMNTFTNIDVSKNIALTKLIVDHSNIKKIDVSKNIALKTLDCGINSLTSLKLSENINLDDLDCSFNDIEKLDLSKNVALRTLDCSHNKIQEINVSNSKSLTSITCDDNDLRILNIANGNNTNFRTAAKAFFDLTSNANLTCITVDDAAYSNANWSTFKDNVASFSTDICYPKLTITAENGRVNPDLAPTILENYTNGDIVNLTAVPDQYYQFDGWSGDASGSANPFTLTMNTDKNITALFSKIQVTLVTNATNGTIEVDKPPVNGTYDINSELVLTAVPDTDYQFDGWSGDASGTTNPLTITANSNKNITALFSKIQTTLTTTSVNGTITVDKAPVNGSYDINTELVLTAIPDENYQFDGWSGDVSEVTNPLILTMDTDKNITALFSKIQTTLTTTSVNGTITVDKAPVNGSYDIDTELVLTAIPDENYQFDGWSGDISGTTNPISVVMNSNKNITALFSKIQVTLTTTSVNGTIEVDKPPVNGTYDINTEIILTAVPAPGYQFDSWSGDASGTTNPLTIIADTDKNITASFIRTVFEWLGTEDNNWNNSNNWSTGILPTSIDDVVIDTNLANYPTVSTEISVNTITLNNNTTLIANAPVNGKVIYTRTLTNNRHLISSPVINQTFEDFIRDNNLTLDNTTATGIATYNNNTDLFEYKRNDVLGNINQGLGFALELEPLGDVKFIGNLNSNTVSYPTEVGTQNNNNLIGNPYTSYVNSSSFLNENSALLSEGTVWLWNGIQYEAYTLADPIEIAPTQGFFVDVQNNGSIIFNQANQSHQTTNTFMRSQQNTNVELTVNGFSTKVFYVANNTTNGFDNGYDGSLFSGQNYDFAVYTKLPDDASSNKKLAIQALPNSNIEQTIVPIGLIAKVGDELNFSISASNLSQDTEVYLEDRVNSTFTNLSQENYKTTLTSNLSDVGRFYLHLSRKSLSTEENDFSQNIAIYKSSENQLTVKGLEEKGKIILYSLLGEEILKNKVNEGTNILTIPEMSKGIYLVKLTSGTKIKTQKMIMN</sequence>
<protein>
    <recommendedName>
        <fullName evidence="5">Bacterial repeat domain-containing protein</fullName>
    </recommendedName>
</protein>
<keyword evidence="7" id="KW-1185">Reference proteome</keyword>
<feature type="domain" description="Bacterial repeat" evidence="5">
    <location>
        <begin position="586"/>
        <end position="654"/>
    </location>
</feature>
<dbReference type="OrthoDB" id="3179827at2"/>
<feature type="domain" description="Bacterial repeat" evidence="5">
    <location>
        <begin position="657"/>
        <end position="727"/>
    </location>
</feature>
<feature type="domain" description="Bacterial repeat" evidence="5">
    <location>
        <begin position="730"/>
        <end position="800"/>
    </location>
</feature>
<evidence type="ECO:0000256" key="4">
    <source>
        <dbReference type="SAM" id="SignalP"/>
    </source>
</evidence>
<evidence type="ECO:0000259" key="5">
    <source>
        <dbReference type="Pfam" id="PF18998"/>
    </source>
</evidence>
<dbReference type="EMBL" id="LT899436">
    <property type="protein sequence ID" value="SNR16806.1"/>
    <property type="molecule type" value="Genomic_DNA"/>
</dbReference>
<feature type="domain" description="Bacterial repeat" evidence="5">
    <location>
        <begin position="803"/>
        <end position="870"/>
    </location>
</feature>
<organism evidence="6 7">
    <name type="scientific">Tenacibaculum jejuense</name>
    <dbReference type="NCBI Taxonomy" id="584609"/>
    <lineage>
        <taxon>Bacteria</taxon>
        <taxon>Pseudomonadati</taxon>
        <taxon>Bacteroidota</taxon>
        <taxon>Flavobacteriia</taxon>
        <taxon>Flavobacteriales</taxon>
        <taxon>Flavobacteriaceae</taxon>
        <taxon>Tenacibaculum</taxon>
    </lineage>
</organism>
<keyword evidence="3" id="KW-0677">Repeat</keyword>
<feature type="chain" id="PRO_5012828056" description="Bacterial repeat domain-containing protein" evidence="4">
    <location>
        <begin position="19"/>
        <end position="1350"/>
    </location>
</feature>
<accession>A0A238UCR7</accession>
<gene>
    <name evidence="6" type="ORF">TJEJU_3152</name>
</gene>
<feature type="signal peptide" evidence="4">
    <location>
        <begin position="1"/>
        <end position="18"/>
    </location>
</feature>
<dbReference type="PANTHER" id="PTHR47566">
    <property type="match status" value="1"/>
</dbReference>
<proteinExistence type="predicted"/>
<evidence type="ECO:0000313" key="7">
    <source>
        <dbReference type="Proteomes" id="UP000215214"/>
    </source>
</evidence>
<dbReference type="Gene3D" id="3.80.10.10">
    <property type="entry name" value="Ribonuclease Inhibitor"/>
    <property type="match status" value="2"/>
</dbReference>
<dbReference type="NCBIfam" id="TIGR02543">
    <property type="entry name" value="List_Bact_rpt"/>
    <property type="match status" value="1"/>
</dbReference>
<dbReference type="NCBIfam" id="TIGR04183">
    <property type="entry name" value="Por_Secre_tail"/>
    <property type="match status" value="1"/>
</dbReference>
<name>A0A238UCR7_9FLAO</name>
<dbReference type="KEGG" id="tje:TJEJU_3152"/>
<dbReference type="Proteomes" id="UP000215214">
    <property type="component" value="Chromosome TJEJU"/>
</dbReference>
<dbReference type="GO" id="GO:0035591">
    <property type="term" value="F:signaling adaptor activity"/>
    <property type="evidence" value="ECO:0007669"/>
    <property type="project" value="TreeGrafter"/>
</dbReference>
<dbReference type="InterPro" id="IPR052574">
    <property type="entry name" value="CDIRP"/>
</dbReference>
<evidence type="ECO:0000256" key="3">
    <source>
        <dbReference type="ARBA" id="ARBA00022737"/>
    </source>
</evidence>
<evidence type="ECO:0000256" key="2">
    <source>
        <dbReference type="ARBA" id="ARBA00022729"/>
    </source>
</evidence>
<dbReference type="Pfam" id="PF18998">
    <property type="entry name" value="Flg_new_2"/>
    <property type="match status" value="5"/>
</dbReference>
<dbReference type="InterPro" id="IPR044060">
    <property type="entry name" value="Bacterial_rp_domain"/>
</dbReference>
<dbReference type="InterPro" id="IPR026444">
    <property type="entry name" value="Secre_tail"/>
</dbReference>
<keyword evidence="2 4" id="KW-0732">Signal</keyword>
<dbReference type="SUPFAM" id="SSF52058">
    <property type="entry name" value="L domain-like"/>
    <property type="match status" value="2"/>
</dbReference>
<dbReference type="InterPro" id="IPR032675">
    <property type="entry name" value="LRR_dom_sf"/>
</dbReference>
<evidence type="ECO:0000256" key="1">
    <source>
        <dbReference type="ARBA" id="ARBA00022614"/>
    </source>
</evidence>
<dbReference type="RefSeq" id="WP_095073613.1">
    <property type="nucleotide sequence ID" value="NZ_LT899436.1"/>
</dbReference>
<feature type="domain" description="Bacterial repeat" evidence="5">
    <location>
        <begin position="511"/>
        <end position="581"/>
    </location>
</feature>
<reference evidence="6 7" key="1">
    <citation type="submission" date="2017-07" db="EMBL/GenBank/DDBJ databases">
        <authorList>
            <person name="Sun Z.S."/>
            <person name="Albrecht U."/>
            <person name="Echele G."/>
            <person name="Lee C.C."/>
        </authorList>
    </citation>
    <scope>NUCLEOTIDE SEQUENCE [LARGE SCALE GENOMIC DNA]</scope>
    <source>
        <strain evidence="7">type strain: KCTC 22618</strain>
    </source>
</reference>
<keyword evidence="1" id="KW-0433">Leucine-rich repeat</keyword>
<dbReference type="InterPro" id="IPR013378">
    <property type="entry name" value="InlB-like_B-rpt"/>
</dbReference>
<dbReference type="PANTHER" id="PTHR47566:SF1">
    <property type="entry name" value="PROTEIN NUD1"/>
    <property type="match status" value="1"/>
</dbReference>